<dbReference type="RefSeq" id="WP_182161255.1">
    <property type="nucleotide sequence ID" value="NZ_JACFXV010000013.1"/>
</dbReference>
<evidence type="ECO:0000313" key="2">
    <source>
        <dbReference type="Proteomes" id="UP000541109"/>
    </source>
</evidence>
<dbReference type="Proteomes" id="UP000541109">
    <property type="component" value="Unassembled WGS sequence"/>
</dbReference>
<name>A0A839AA21_9HYPH</name>
<evidence type="ECO:0000313" key="1">
    <source>
        <dbReference type="EMBL" id="MBA5775619.1"/>
    </source>
</evidence>
<evidence type="ECO:0008006" key="3">
    <source>
        <dbReference type="Google" id="ProtNLM"/>
    </source>
</evidence>
<accession>A0A839AA21</accession>
<dbReference type="AlphaFoldDB" id="A0A839AA21"/>
<protein>
    <recommendedName>
        <fullName evidence="3">NERD domain-containing protein</fullName>
    </recommendedName>
</protein>
<reference evidence="1 2" key="1">
    <citation type="submission" date="2020-07" db="EMBL/GenBank/DDBJ databases">
        <title>Stappia sp., F7233, whole genome shotgun sequencing project.</title>
        <authorList>
            <person name="Jiang S."/>
            <person name="Liu Z.W."/>
            <person name="Du Z.J."/>
        </authorList>
    </citation>
    <scope>NUCLEOTIDE SEQUENCE [LARGE SCALE GENOMIC DNA]</scope>
    <source>
        <strain evidence="1 2">F7233</strain>
    </source>
</reference>
<proteinExistence type="predicted"/>
<keyword evidence="2" id="KW-1185">Reference proteome</keyword>
<comment type="caution">
    <text evidence="1">The sequence shown here is derived from an EMBL/GenBank/DDBJ whole genome shotgun (WGS) entry which is preliminary data.</text>
</comment>
<organism evidence="1 2">
    <name type="scientific">Stappia albiluteola</name>
    <dbReference type="NCBI Taxonomy" id="2758565"/>
    <lineage>
        <taxon>Bacteria</taxon>
        <taxon>Pseudomonadati</taxon>
        <taxon>Pseudomonadota</taxon>
        <taxon>Alphaproteobacteria</taxon>
        <taxon>Hyphomicrobiales</taxon>
        <taxon>Stappiaceae</taxon>
        <taxon>Stappia</taxon>
    </lineage>
</organism>
<gene>
    <name evidence="1" type="ORF">H2509_00605</name>
</gene>
<dbReference type="EMBL" id="JACFXV010000013">
    <property type="protein sequence ID" value="MBA5775619.1"/>
    <property type="molecule type" value="Genomic_DNA"/>
</dbReference>
<sequence>MQKTIINTAITMKIFPSSFPAKRLNNKKYKSELDFYNELSKEYIEVDTAQVFYSPVFSERNERRDIDFVIVDEARGVIFIELKGGALVRGGSVWRRNGDCADTEIDRQINFQKAISTRLFNDVRFDGRRGDIPFYNLLAIPDAILQFERNVIHGFDGIIDYSAIESGIRQYIQSVIPVRERDGYVNPITKGEFEQMWFKLATAVLQNEDLDAGAELEEIIGVPLDEIESSVGSDAPPQNHGKPWTMQEERYLYDLFVSDADLHDIAEAMERQVGGIKARLRRLGLIDRHGDRIEPIPEFKSYSRRP</sequence>